<feature type="transmembrane region" description="Helical" evidence="6">
    <location>
        <begin position="239"/>
        <end position="262"/>
    </location>
</feature>
<feature type="compositionally biased region" description="Gly residues" evidence="5">
    <location>
        <begin position="339"/>
        <end position="367"/>
    </location>
</feature>
<dbReference type="InterPro" id="IPR007688">
    <property type="entry name" value="Conjugal_tfr_TrbL/VirB6"/>
</dbReference>
<dbReference type="EMBL" id="NBTZ01000023">
    <property type="protein sequence ID" value="OTP78494.1"/>
    <property type="molecule type" value="Genomic_DNA"/>
</dbReference>
<keyword evidence="2 6" id="KW-0812">Transmembrane</keyword>
<proteinExistence type="predicted"/>
<evidence type="ECO:0000256" key="5">
    <source>
        <dbReference type="SAM" id="MobiDB-lite"/>
    </source>
</evidence>
<dbReference type="AlphaFoldDB" id="A0A242N510"/>
<evidence type="ECO:0000313" key="8">
    <source>
        <dbReference type="Proteomes" id="UP000195221"/>
    </source>
</evidence>
<dbReference type="Pfam" id="PF04610">
    <property type="entry name" value="TrbL"/>
    <property type="match status" value="1"/>
</dbReference>
<feature type="compositionally biased region" description="Low complexity" evidence="5">
    <location>
        <begin position="368"/>
        <end position="379"/>
    </location>
</feature>
<reference evidence="7 8" key="1">
    <citation type="submission" date="2017-03" db="EMBL/GenBank/DDBJ databases">
        <title>Genome analysis of strain PAMC 26577.</title>
        <authorList>
            <person name="Oh H.-M."/>
            <person name="Yang J.-A."/>
        </authorList>
    </citation>
    <scope>NUCLEOTIDE SEQUENCE [LARGE SCALE GENOMIC DNA]</scope>
    <source>
        <strain evidence="7 8">PAMC 26577</strain>
    </source>
</reference>
<keyword evidence="4 6" id="KW-0472">Membrane</keyword>
<evidence type="ECO:0000313" key="7">
    <source>
        <dbReference type="EMBL" id="OTP78494.1"/>
    </source>
</evidence>
<evidence type="ECO:0000256" key="6">
    <source>
        <dbReference type="SAM" id="Phobius"/>
    </source>
</evidence>
<dbReference type="RefSeq" id="WP_075359406.1">
    <property type="nucleotide sequence ID" value="NZ_MSRG01000071.1"/>
</dbReference>
<feature type="transmembrane region" description="Helical" evidence="6">
    <location>
        <begin position="140"/>
        <end position="161"/>
    </location>
</feature>
<evidence type="ECO:0000256" key="4">
    <source>
        <dbReference type="ARBA" id="ARBA00023136"/>
    </source>
</evidence>
<organism evidence="7 8">
    <name type="scientific">Caballeronia sordidicola</name>
    <name type="common">Burkholderia sordidicola</name>
    <dbReference type="NCBI Taxonomy" id="196367"/>
    <lineage>
        <taxon>Bacteria</taxon>
        <taxon>Pseudomonadati</taxon>
        <taxon>Pseudomonadota</taxon>
        <taxon>Betaproteobacteria</taxon>
        <taxon>Burkholderiales</taxon>
        <taxon>Burkholderiaceae</taxon>
        <taxon>Caballeronia</taxon>
    </lineage>
</organism>
<evidence type="ECO:0000256" key="1">
    <source>
        <dbReference type="ARBA" id="ARBA00004141"/>
    </source>
</evidence>
<feature type="transmembrane region" description="Helical" evidence="6">
    <location>
        <begin position="198"/>
        <end position="219"/>
    </location>
</feature>
<feature type="transmembrane region" description="Helical" evidence="6">
    <location>
        <begin position="68"/>
        <end position="87"/>
    </location>
</feature>
<evidence type="ECO:0008006" key="9">
    <source>
        <dbReference type="Google" id="ProtNLM"/>
    </source>
</evidence>
<dbReference type="Proteomes" id="UP000195221">
    <property type="component" value="Unassembled WGS sequence"/>
</dbReference>
<name>A0A242N510_CABSO</name>
<feature type="transmembrane region" description="Helical" evidence="6">
    <location>
        <begin position="167"/>
        <end position="186"/>
    </location>
</feature>
<dbReference type="GO" id="GO:0030255">
    <property type="term" value="P:protein secretion by the type IV secretion system"/>
    <property type="evidence" value="ECO:0007669"/>
    <property type="project" value="InterPro"/>
</dbReference>
<feature type="transmembrane region" description="Helical" evidence="6">
    <location>
        <begin position="37"/>
        <end position="56"/>
    </location>
</feature>
<sequence>MASSDPVDHFVESLFDTISQQSEALLSQHYPILASKVMPLAILAGMVWLALKVIRVHAGKDPSDVWPWIRALLTLVFVFWGLTWGAGGTKIFHSFSELRDDTVGIFMGGKTVVEYAEFANERFSAVASHLMNASWMNWDIAALGLVIQFIDSLLVLVVLLLKVGSDMGLAITMVLGPLFLPTLLWDSTRSYGMSWFSAMLKFVLVGVLLGISVVFSFGICELFMGSATSGLLNVDPNQLQLKQVTACIILEGFMLLFVAFGVRPLASALSSSGAAGGGLAEMAGGFAMSQILSRVSGGKGGGQNANSLTNIGNTQASQGKQLDRIESNLASAGNNSSSGGSGEPTGAGQPGGPGSAASAGGTGGSSGSGHSSGSDGAKW</sequence>
<comment type="subcellular location">
    <subcellularLocation>
        <location evidence="1">Membrane</location>
        <topology evidence="1">Multi-pass membrane protein</topology>
    </subcellularLocation>
</comment>
<feature type="region of interest" description="Disordered" evidence="5">
    <location>
        <begin position="328"/>
        <end position="379"/>
    </location>
</feature>
<feature type="compositionally biased region" description="Low complexity" evidence="5">
    <location>
        <begin position="328"/>
        <end position="338"/>
    </location>
</feature>
<comment type="caution">
    <text evidence="7">The sequence shown here is derived from an EMBL/GenBank/DDBJ whole genome shotgun (WGS) entry which is preliminary data.</text>
</comment>
<gene>
    <name evidence="7" type="ORF">PAMC26577_04845</name>
</gene>
<keyword evidence="3 6" id="KW-1133">Transmembrane helix</keyword>
<protein>
    <recommendedName>
        <fullName evidence="9">Type IV secretion system protein VirB6</fullName>
    </recommendedName>
</protein>
<accession>A0A242N510</accession>
<dbReference type="GO" id="GO:0016020">
    <property type="term" value="C:membrane"/>
    <property type="evidence" value="ECO:0007669"/>
    <property type="project" value="UniProtKB-SubCell"/>
</dbReference>
<evidence type="ECO:0000256" key="2">
    <source>
        <dbReference type="ARBA" id="ARBA00022692"/>
    </source>
</evidence>
<evidence type="ECO:0000256" key="3">
    <source>
        <dbReference type="ARBA" id="ARBA00022989"/>
    </source>
</evidence>